<proteinExistence type="predicted"/>
<feature type="region of interest" description="Disordered" evidence="1">
    <location>
        <begin position="1"/>
        <end position="25"/>
    </location>
</feature>
<evidence type="ECO:0000256" key="2">
    <source>
        <dbReference type="SAM" id="Phobius"/>
    </source>
</evidence>
<reference evidence="3 4" key="1">
    <citation type="submission" date="2023-01" db="EMBL/GenBank/DDBJ databases">
        <title>Analysis of 21 Apiospora genomes using comparative genomics revels a genus with tremendous synthesis potential of carbohydrate active enzymes and secondary metabolites.</title>
        <authorList>
            <person name="Sorensen T."/>
        </authorList>
    </citation>
    <scope>NUCLEOTIDE SEQUENCE [LARGE SCALE GENOMIC DNA]</scope>
    <source>
        <strain evidence="3 4">CBS 83171</strain>
    </source>
</reference>
<evidence type="ECO:0000313" key="4">
    <source>
        <dbReference type="Proteomes" id="UP001446871"/>
    </source>
</evidence>
<organism evidence="3 4">
    <name type="scientific">Apiospora saccharicola</name>
    <dbReference type="NCBI Taxonomy" id="335842"/>
    <lineage>
        <taxon>Eukaryota</taxon>
        <taxon>Fungi</taxon>
        <taxon>Dikarya</taxon>
        <taxon>Ascomycota</taxon>
        <taxon>Pezizomycotina</taxon>
        <taxon>Sordariomycetes</taxon>
        <taxon>Xylariomycetidae</taxon>
        <taxon>Amphisphaeriales</taxon>
        <taxon>Apiosporaceae</taxon>
        <taxon>Apiospora</taxon>
    </lineage>
</organism>
<keyword evidence="2" id="KW-1133">Transmembrane helix</keyword>
<protein>
    <submittedName>
        <fullName evidence="3">Uncharacterized protein</fullName>
    </submittedName>
</protein>
<dbReference type="EMBL" id="JAQQWM010000004">
    <property type="protein sequence ID" value="KAK8068203.1"/>
    <property type="molecule type" value="Genomic_DNA"/>
</dbReference>
<feature type="transmembrane region" description="Helical" evidence="2">
    <location>
        <begin position="82"/>
        <end position="99"/>
    </location>
</feature>
<dbReference type="Proteomes" id="UP001446871">
    <property type="component" value="Unassembled WGS sequence"/>
</dbReference>
<sequence length="133" mass="14052">MATALGSSRETEAMGSVSSSRSGSGSFADSVKAAASDGIQTVHGFGIFIIEFVVLDSIFVSCELTLPIVISIGFDRCGSRNVSVLAGLLIIILGVVLHAPEAQVILVEFTYQPRAQSIVFMMKRQQQSGTRIG</sequence>
<keyword evidence="2" id="KW-0812">Transmembrane</keyword>
<keyword evidence="2" id="KW-0472">Membrane</keyword>
<feature type="transmembrane region" description="Helical" evidence="2">
    <location>
        <begin position="45"/>
        <end position="70"/>
    </location>
</feature>
<feature type="compositionally biased region" description="Low complexity" evidence="1">
    <location>
        <begin position="15"/>
        <end position="25"/>
    </location>
</feature>
<accession>A0ABR1VAH5</accession>
<keyword evidence="4" id="KW-1185">Reference proteome</keyword>
<evidence type="ECO:0000313" key="3">
    <source>
        <dbReference type="EMBL" id="KAK8068203.1"/>
    </source>
</evidence>
<comment type="caution">
    <text evidence="3">The sequence shown here is derived from an EMBL/GenBank/DDBJ whole genome shotgun (WGS) entry which is preliminary data.</text>
</comment>
<name>A0ABR1VAH5_9PEZI</name>
<evidence type="ECO:0000256" key="1">
    <source>
        <dbReference type="SAM" id="MobiDB-lite"/>
    </source>
</evidence>
<gene>
    <name evidence="3" type="ORF">PG996_007315</name>
</gene>